<gene>
    <name evidence="3" type="ORF">E0702_16860</name>
</gene>
<dbReference type="Proteomes" id="UP000294823">
    <property type="component" value="Unassembled WGS sequence"/>
</dbReference>
<evidence type="ECO:0000256" key="1">
    <source>
        <dbReference type="ARBA" id="ARBA00022679"/>
    </source>
</evidence>
<dbReference type="Pfam" id="PF13427">
    <property type="entry name" value="AadA_C"/>
    <property type="match status" value="1"/>
</dbReference>
<name>A0ABY2D2F8_9GAMM</name>
<feature type="non-terminal residue" evidence="3">
    <location>
        <position position="1"/>
    </location>
</feature>
<proteinExistence type="predicted"/>
<protein>
    <submittedName>
        <fullName evidence="3">DUF4111 domain-containing protein</fullName>
    </submittedName>
</protein>
<feature type="domain" description="Adenylyltransferase AadA C-terminal" evidence="2">
    <location>
        <begin position="8"/>
        <end position="62"/>
    </location>
</feature>
<evidence type="ECO:0000259" key="2">
    <source>
        <dbReference type="Pfam" id="PF13427"/>
    </source>
</evidence>
<dbReference type="RefSeq" id="WP_132045711.1">
    <property type="nucleotide sequence ID" value="NZ_SLTR01000324.1"/>
</dbReference>
<sequence length="78" mass="8519">EWMSLGPARLLVTVLTGRIVSKSEGGELAADRSAEFRPHLTQVLDARRGADATRTWSREDLERSLDLARICVRLGAGG</sequence>
<evidence type="ECO:0000313" key="3">
    <source>
        <dbReference type="EMBL" id="TDA87906.1"/>
    </source>
</evidence>
<evidence type="ECO:0000313" key="4">
    <source>
        <dbReference type="Proteomes" id="UP000294823"/>
    </source>
</evidence>
<comment type="caution">
    <text evidence="3">The sequence shown here is derived from an EMBL/GenBank/DDBJ whole genome shotgun (WGS) entry which is preliminary data.</text>
</comment>
<keyword evidence="4" id="KW-1185">Reference proteome</keyword>
<keyword evidence="1" id="KW-0808">Transferase</keyword>
<organism evidence="3 4">
    <name type="scientific">Halomonas marinisediminis</name>
    <dbReference type="NCBI Taxonomy" id="2546095"/>
    <lineage>
        <taxon>Bacteria</taxon>
        <taxon>Pseudomonadati</taxon>
        <taxon>Pseudomonadota</taxon>
        <taxon>Gammaproteobacteria</taxon>
        <taxon>Oceanospirillales</taxon>
        <taxon>Halomonadaceae</taxon>
        <taxon>Halomonas</taxon>
    </lineage>
</organism>
<reference evidence="3 4" key="1">
    <citation type="submission" date="2019-03" db="EMBL/GenBank/DDBJ databases">
        <title>Halomonas marinisediminis sp. nov., a moderately halophilic bacterium isolated from the Bohai Gulf.</title>
        <authorList>
            <person name="Ji X."/>
        </authorList>
    </citation>
    <scope>NUCLEOTIDE SEQUENCE [LARGE SCALE GENOMIC DNA]</scope>
    <source>
        <strain evidence="3 4">204</strain>
    </source>
</reference>
<dbReference type="EMBL" id="SLTR01000324">
    <property type="protein sequence ID" value="TDA87906.1"/>
    <property type="molecule type" value="Genomic_DNA"/>
</dbReference>
<dbReference type="InterPro" id="IPR025184">
    <property type="entry name" value="AadA_C"/>
</dbReference>
<accession>A0ABY2D2F8</accession>